<evidence type="ECO:0000313" key="2">
    <source>
        <dbReference type="EMBL" id="GHF19111.1"/>
    </source>
</evidence>
<gene>
    <name evidence="2" type="ORF">GCM10017786_61090</name>
</gene>
<dbReference type="EMBL" id="BNAU01000008">
    <property type="protein sequence ID" value="GHF19111.1"/>
    <property type="molecule type" value="Genomic_DNA"/>
</dbReference>
<evidence type="ECO:0000313" key="3">
    <source>
        <dbReference type="Proteomes" id="UP000605897"/>
    </source>
</evidence>
<accession>A0ABQ3JBM5</accession>
<dbReference type="InterPro" id="IPR009057">
    <property type="entry name" value="Homeodomain-like_sf"/>
</dbReference>
<comment type="caution">
    <text evidence="2">The sequence shown here is derived from an EMBL/GenBank/DDBJ whole genome shotgun (WGS) entry which is preliminary data.</text>
</comment>
<feature type="domain" description="DNA binding HTH" evidence="1">
    <location>
        <begin position="305"/>
        <end position="345"/>
    </location>
</feature>
<dbReference type="SUPFAM" id="SSF46689">
    <property type="entry name" value="Homeodomain-like"/>
    <property type="match status" value="1"/>
</dbReference>
<protein>
    <recommendedName>
        <fullName evidence="1">DNA binding HTH domain-containing protein</fullName>
    </recommendedName>
</protein>
<keyword evidence="3" id="KW-1185">Reference proteome</keyword>
<name>A0ABQ3JBM5_9PSEU</name>
<evidence type="ECO:0000259" key="1">
    <source>
        <dbReference type="Pfam" id="PF02954"/>
    </source>
</evidence>
<dbReference type="Proteomes" id="UP000605897">
    <property type="component" value="Unassembled WGS sequence"/>
</dbReference>
<dbReference type="InterPro" id="IPR002197">
    <property type="entry name" value="HTH_Fis"/>
</dbReference>
<dbReference type="Gene3D" id="1.10.10.60">
    <property type="entry name" value="Homeodomain-like"/>
    <property type="match status" value="1"/>
</dbReference>
<dbReference type="PRINTS" id="PR01590">
    <property type="entry name" value="HTHFIS"/>
</dbReference>
<proteinExistence type="predicted"/>
<sequence>MRSVETRLAWESFQSGAQARIRQEIFASWRRSRSNGVDPDRLDLAHGEIDVRSPFVRVAAPVLLGMADLLTGSDTSLALADPDGFLTWRWESEQTLTRALDRIEFEPGSQVAEQSAGTNGIGVAATTRRPSIVIGAEHYKQPWHPWACVAAPVVHPITRRVAGVVNVACHADDANHLLLVAVRALVDGVTTALREAATSRQRRMLDAHLSFRSASAGPVVTLDRQTMIVEDEAAELGLDRPALWAAVLEAGPSASEIALADGLRARLYPVTPGRLEDGVVLVLARGSAPGGAASGGGAAASLGPLERAEVRVITDTLAECGGNKSEAAARLGISRGTLYQRLRRYRLG</sequence>
<reference evidence="3" key="1">
    <citation type="journal article" date="2019" name="Int. J. Syst. Evol. Microbiol.">
        <title>The Global Catalogue of Microorganisms (GCM) 10K type strain sequencing project: providing services to taxonomists for standard genome sequencing and annotation.</title>
        <authorList>
            <consortium name="The Broad Institute Genomics Platform"/>
            <consortium name="The Broad Institute Genome Sequencing Center for Infectious Disease"/>
            <person name="Wu L."/>
            <person name="Ma J."/>
        </authorList>
    </citation>
    <scope>NUCLEOTIDE SEQUENCE [LARGE SCALE GENOMIC DNA]</scope>
    <source>
        <strain evidence="3">CGMCC 4.7677</strain>
    </source>
</reference>
<dbReference type="InterPro" id="IPR029016">
    <property type="entry name" value="GAF-like_dom_sf"/>
</dbReference>
<dbReference type="RefSeq" id="WP_191248076.1">
    <property type="nucleotide sequence ID" value="NZ_BNAU01000008.1"/>
</dbReference>
<dbReference type="Pfam" id="PF02954">
    <property type="entry name" value="HTH_8"/>
    <property type="match status" value="1"/>
</dbReference>
<dbReference type="Gene3D" id="3.30.450.40">
    <property type="match status" value="1"/>
</dbReference>
<organism evidence="2 3">
    <name type="scientific">Amycolatopsis deserti</name>
    <dbReference type="NCBI Taxonomy" id="185696"/>
    <lineage>
        <taxon>Bacteria</taxon>
        <taxon>Bacillati</taxon>
        <taxon>Actinomycetota</taxon>
        <taxon>Actinomycetes</taxon>
        <taxon>Pseudonocardiales</taxon>
        <taxon>Pseudonocardiaceae</taxon>
        <taxon>Amycolatopsis</taxon>
    </lineage>
</organism>